<evidence type="ECO:0000313" key="10">
    <source>
        <dbReference type="EMBL" id="ACZ20423.1"/>
    </source>
</evidence>
<dbReference type="AlphaFoldDB" id="D1BKE6"/>
<accession>D1BKE6</accession>
<dbReference type="STRING" id="446469.Sked_04590"/>
<dbReference type="eggNOG" id="COG4606">
    <property type="taxonomic scope" value="Bacteria"/>
</dbReference>
<evidence type="ECO:0000256" key="2">
    <source>
        <dbReference type="ARBA" id="ARBA00007935"/>
    </source>
</evidence>
<dbReference type="RefSeq" id="WP_012865492.1">
    <property type="nucleotide sequence ID" value="NC_013521.1"/>
</dbReference>
<gene>
    <name evidence="10" type="ordered locus">Sked_04590</name>
</gene>
<dbReference type="Pfam" id="PF01032">
    <property type="entry name" value="FecCD"/>
    <property type="match status" value="1"/>
</dbReference>
<evidence type="ECO:0000256" key="5">
    <source>
        <dbReference type="ARBA" id="ARBA00022692"/>
    </source>
</evidence>
<reference evidence="10 11" key="1">
    <citation type="journal article" date="2009" name="Stand. Genomic Sci.">
        <title>Complete genome sequence of Sanguibacter keddieii type strain (ST-74).</title>
        <authorList>
            <person name="Ivanova N."/>
            <person name="Sikorski J."/>
            <person name="Sims D."/>
            <person name="Brettin T."/>
            <person name="Detter J.C."/>
            <person name="Han C."/>
            <person name="Lapidus A."/>
            <person name="Copeland A."/>
            <person name="Glavina Del Rio T."/>
            <person name="Nolan M."/>
            <person name="Chen F."/>
            <person name="Lucas S."/>
            <person name="Tice H."/>
            <person name="Cheng J.F."/>
            <person name="Bruce D."/>
            <person name="Goodwin L."/>
            <person name="Pitluck S."/>
            <person name="Pati A."/>
            <person name="Mavromatis K."/>
            <person name="Chen A."/>
            <person name="Palaniappan K."/>
            <person name="D'haeseleer P."/>
            <person name="Chain P."/>
            <person name="Bristow J."/>
            <person name="Eisen J.A."/>
            <person name="Markowitz V."/>
            <person name="Hugenholtz P."/>
            <person name="Goker M."/>
            <person name="Pukall R."/>
            <person name="Klenk H.P."/>
            <person name="Kyrpides N.C."/>
        </authorList>
    </citation>
    <scope>NUCLEOTIDE SEQUENCE [LARGE SCALE GENOMIC DNA]</scope>
    <source>
        <strain evidence="11">ATCC 51767 / DSM 10542 / NCFB 3025 / ST-74</strain>
    </source>
</reference>
<evidence type="ECO:0000256" key="8">
    <source>
        <dbReference type="SAM" id="MobiDB-lite"/>
    </source>
</evidence>
<evidence type="ECO:0000256" key="1">
    <source>
        <dbReference type="ARBA" id="ARBA00004651"/>
    </source>
</evidence>
<dbReference type="HOGENOM" id="CLU_013016_3_0_11"/>
<dbReference type="Proteomes" id="UP000000322">
    <property type="component" value="Chromosome"/>
</dbReference>
<keyword evidence="3" id="KW-0813">Transport</keyword>
<keyword evidence="5 9" id="KW-0812">Transmembrane</keyword>
<dbReference type="InterPro" id="IPR037294">
    <property type="entry name" value="ABC_BtuC-like"/>
</dbReference>
<feature type="transmembrane region" description="Helical" evidence="9">
    <location>
        <begin position="73"/>
        <end position="93"/>
    </location>
</feature>
<dbReference type="CDD" id="cd06550">
    <property type="entry name" value="TM_ABC_iron-siderophores_like"/>
    <property type="match status" value="1"/>
</dbReference>
<dbReference type="EMBL" id="CP001819">
    <property type="protein sequence ID" value="ACZ20423.1"/>
    <property type="molecule type" value="Genomic_DNA"/>
</dbReference>
<comment type="subcellular location">
    <subcellularLocation>
        <location evidence="1">Cell membrane</location>
        <topology evidence="1">Multi-pass membrane protein</topology>
    </subcellularLocation>
</comment>
<feature type="transmembrane region" description="Helical" evidence="9">
    <location>
        <begin position="30"/>
        <end position="53"/>
    </location>
</feature>
<feature type="transmembrane region" description="Helical" evidence="9">
    <location>
        <begin position="130"/>
        <end position="150"/>
    </location>
</feature>
<dbReference type="Gene3D" id="1.10.3470.10">
    <property type="entry name" value="ABC transporter involved in vitamin B12 uptake, BtuC"/>
    <property type="match status" value="1"/>
</dbReference>
<organism evidence="10 11">
    <name type="scientific">Sanguibacter keddieii (strain ATCC 51767 / DSM 10542 / NCFB 3025 / ST-74)</name>
    <dbReference type="NCBI Taxonomy" id="446469"/>
    <lineage>
        <taxon>Bacteria</taxon>
        <taxon>Bacillati</taxon>
        <taxon>Actinomycetota</taxon>
        <taxon>Actinomycetes</taxon>
        <taxon>Micrococcales</taxon>
        <taxon>Sanguibacteraceae</taxon>
        <taxon>Sanguibacter</taxon>
    </lineage>
</organism>
<dbReference type="SUPFAM" id="SSF81345">
    <property type="entry name" value="ABC transporter involved in vitamin B12 uptake, BtuC"/>
    <property type="match status" value="1"/>
</dbReference>
<feature type="region of interest" description="Disordered" evidence="8">
    <location>
        <begin position="1"/>
        <end position="25"/>
    </location>
</feature>
<evidence type="ECO:0000256" key="9">
    <source>
        <dbReference type="SAM" id="Phobius"/>
    </source>
</evidence>
<keyword evidence="4" id="KW-1003">Cell membrane</keyword>
<sequence>MNAQDPAPAAAASAQAPTTGPDAGPGRRSALPLTVAVLVTLALVVVSLFVGVYDLRAEGGAEMFAITRVPRTVALVLAGSAMAVSGLVLQQLTQNRFVEPTTIGTSEWAGLGLLLSVIVLPTASISTRMVIASLSAFVGTMVFMAILRRIPVRTTLVVPVVGIMLGAVVSALTTLVAISTNYLQLLGTWFMGSFTSVVRGQYEMLWVVAVVCGAIFVLADRLTVAGLGREVATNLGVRYDRLILLGTALVAVASGVTTVVVGFLPFLGLVVPNVVSLLRGDDLRSNLPWVCLGGIALVTVCDIVGRTVRMPFEVPVSMVLGLVGAVAFVALVLRVQRRG</sequence>
<feature type="compositionally biased region" description="Low complexity" evidence="8">
    <location>
        <begin position="1"/>
        <end position="17"/>
    </location>
</feature>
<proteinExistence type="inferred from homology"/>
<dbReference type="InterPro" id="IPR000522">
    <property type="entry name" value="ABC_transptr_permease_BtuC"/>
</dbReference>
<name>D1BKE6_SANKS</name>
<feature type="transmembrane region" description="Helical" evidence="9">
    <location>
        <begin position="204"/>
        <end position="222"/>
    </location>
</feature>
<evidence type="ECO:0000256" key="4">
    <source>
        <dbReference type="ARBA" id="ARBA00022475"/>
    </source>
</evidence>
<feature type="transmembrane region" description="Helical" evidence="9">
    <location>
        <begin position="156"/>
        <end position="183"/>
    </location>
</feature>
<dbReference type="KEGG" id="ske:Sked_04590"/>
<dbReference type="PANTHER" id="PTHR30472:SF27">
    <property type="entry name" value="PETROBACTIN IMPORT SYSTEM PERMEASE PROTEIN YCLN"/>
    <property type="match status" value="1"/>
</dbReference>
<keyword evidence="7 9" id="KW-0472">Membrane</keyword>
<feature type="transmembrane region" description="Helical" evidence="9">
    <location>
        <begin position="314"/>
        <end position="333"/>
    </location>
</feature>
<dbReference type="GO" id="GO:0005886">
    <property type="term" value="C:plasma membrane"/>
    <property type="evidence" value="ECO:0007669"/>
    <property type="project" value="UniProtKB-SubCell"/>
</dbReference>
<comment type="similarity">
    <text evidence="2">Belongs to the binding-protein-dependent transport system permease family. FecCD subfamily.</text>
</comment>
<protein>
    <submittedName>
        <fullName evidence="10">ABC-type enterochelin transport system, permease component</fullName>
    </submittedName>
</protein>
<keyword evidence="11" id="KW-1185">Reference proteome</keyword>
<dbReference type="GO" id="GO:0022857">
    <property type="term" value="F:transmembrane transporter activity"/>
    <property type="evidence" value="ECO:0007669"/>
    <property type="project" value="InterPro"/>
</dbReference>
<evidence type="ECO:0000256" key="7">
    <source>
        <dbReference type="ARBA" id="ARBA00023136"/>
    </source>
</evidence>
<keyword evidence="6 9" id="KW-1133">Transmembrane helix</keyword>
<dbReference type="PANTHER" id="PTHR30472">
    <property type="entry name" value="FERRIC ENTEROBACTIN TRANSPORT SYSTEM PERMEASE PROTEIN"/>
    <property type="match status" value="1"/>
</dbReference>
<evidence type="ECO:0000256" key="6">
    <source>
        <dbReference type="ARBA" id="ARBA00022989"/>
    </source>
</evidence>
<evidence type="ECO:0000313" key="11">
    <source>
        <dbReference type="Proteomes" id="UP000000322"/>
    </source>
</evidence>
<feature type="transmembrane region" description="Helical" evidence="9">
    <location>
        <begin position="242"/>
        <end position="275"/>
    </location>
</feature>
<evidence type="ECO:0000256" key="3">
    <source>
        <dbReference type="ARBA" id="ARBA00022448"/>
    </source>
</evidence>
<dbReference type="GO" id="GO:0033214">
    <property type="term" value="P:siderophore-iron import into cell"/>
    <property type="evidence" value="ECO:0007669"/>
    <property type="project" value="TreeGrafter"/>
</dbReference>